<evidence type="ECO:0000256" key="1">
    <source>
        <dbReference type="ARBA" id="ARBA00022478"/>
    </source>
</evidence>
<dbReference type="GO" id="GO:0006351">
    <property type="term" value="P:DNA-templated transcription"/>
    <property type="evidence" value="ECO:0007669"/>
    <property type="project" value="InterPro"/>
</dbReference>
<organism evidence="4">
    <name type="scientific">viral metagenome</name>
    <dbReference type="NCBI Taxonomy" id="1070528"/>
    <lineage>
        <taxon>unclassified sequences</taxon>
        <taxon>metagenomes</taxon>
        <taxon>organismal metagenomes</taxon>
    </lineage>
</organism>
<dbReference type="SUPFAM" id="SSF56553">
    <property type="entry name" value="Insert subdomain of RNA polymerase alpha subunit"/>
    <property type="match status" value="1"/>
</dbReference>
<dbReference type="EMBL" id="MN739920">
    <property type="protein sequence ID" value="QHT77693.1"/>
    <property type="molecule type" value="Genomic_DNA"/>
</dbReference>
<dbReference type="InterPro" id="IPR036643">
    <property type="entry name" value="RNApol_insert_sf"/>
</dbReference>
<evidence type="ECO:0000256" key="2">
    <source>
        <dbReference type="ARBA" id="ARBA00023163"/>
    </source>
</evidence>
<dbReference type="Gene3D" id="3.30.1360.10">
    <property type="entry name" value="RNA polymerase, RBP11-like subunit"/>
    <property type="match status" value="2"/>
</dbReference>
<dbReference type="SUPFAM" id="SSF55257">
    <property type="entry name" value="RBP11-like subunits of RNA polymerase"/>
    <property type="match status" value="2"/>
</dbReference>
<dbReference type="InterPro" id="IPR050518">
    <property type="entry name" value="Rpo3/RPB3_RNA_Pol_subunit"/>
</dbReference>
<dbReference type="InterPro" id="IPR011263">
    <property type="entry name" value="DNA-dir_RNA_pol_RpoA/D/Rpb3"/>
</dbReference>
<dbReference type="Pfam" id="PF01193">
    <property type="entry name" value="RNA_pol_L"/>
    <property type="match status" value="1"/>
</dbReference>
<reference evidence="4" key="1">
    <citation type="journal article" date="2020" name="Nature">
        <title>Giant virus diversity and host interactions through global metagenomics.</title>
        <authorList>
            <person name="Schulz F."/>
            <person name="Roux S."/>
            <person name="Paez-Espino D."/>
            <person name="Jungbluth S."/>
            <person name="Walsh D.A."/>
            <person name="Denef V.J."/>
            <person name="McMahon K.D."/>
            <person name="Konstantinidis K.T."/>
            <person name="Eloe-Fadrosh E.A."/>
            <person name="Kyrpides N.C."/>
            <person name="Woyke T."/>
        </authorList>
    </citation>
    <scope>NUCLEOTIDE SEQUENCE</scope>
    <source>
        <strain evidence="4">GVMAG-M-3300023179-90</strain>
    </source>
</reference>
<dbReference type="GO" id="GO:0003899">
    <property type="term" value="F:DNA-directed RNA polymerase activity"/>
    <property type="evidence" value="ECO:0007669"/>
    <property type="project" value="InterPro"/>
</dbReference>
<dbReference type="InterPro" id="IPR036603">
    <property type="entry name" value="RBP11-like"/>
</dbReference>
<name>A0A6C0HCG8_9ZZZZ</name>
<dbReference type="AlphaFoldDB" id="A0A6C0HCG8"/>
<dbReference type="PANTHER" id="PTHR11800">
    <property type="entry name" value="DNA-DIRECTED RNA POLYMERASE"/>
    <property type="match status" value="1"/>
</dbReference>
<evidence type="ECO:0000313" key="4">
    <source>
        <dbReference type="EMBL" id="QHT77693.1"/>
    </source>
</evidence>
<dbReference type="GO" id="GO:0046983">
    <property type="term" value="F:protein dimerization activity"/>
    <property type="evidence" value="ECO:0007669"/>
    <property type="project" value="InterPro"/>
</dbReference>
<dbReference type="GO" id="GO:0000428">
    <property type="term" value="C:DNA-directed RNA polymerase complex"/>
    <property type="evidence" value="ECO:0007669"/>
    <property type="project" value="UniProtKB-KW"/>
</dbReference>
<proteinExistence type="predicted"/>
<accession>A0A6C0HCG8</accession>
<dbReference type="PANTHER" id="PTHR11800:SF2">
    <property type="entry name" value="DNA-DIRECTED RNA POLYMERASE II SUBUNIT RPB3"/>
    <property type="match status" value="1"/>
</dbReference>
<feature type="domain" description="DNA-directed RNA polymerase RpoA/D/Rpb3-type" evidence="3">
    <location>
        <begin position="14"/>
        <end position="266"/>
    </location>
</feature>
<protein>
    <recommendedName>
        <fullName evidence="3">DNA-directed RNA polymerase RpoA/D/Rpb3-type domain-containing protein</fullName>
    </recommendedName>
</protein>
<evidence type="ECO:0000259" key="3">
    <source>
        <dbReference type="SMART" id="SM00662"/>
    </source>
</evidence>
<sequence length="367" mass="42783">MDPKLSNISEEGDVYKFTLSGLNVSLANSIRRTILSEIPINVILTETYAENKCNILVNTTRLHNEILKHRLSCIPIHITELELLPDKYVLEVDMKNDTDHMVYVTTEHFKIRNKTNDNYLSENEMRKIFPANAKTNSFIEFARLRPKIGDGIPGEQLKLVAEFSIGNAKNNSMFNVVSKCSYGNTVNLARIDEMWEHYEDKMRSENNTKEEIEFQKKNFYLLDAQRYFIADSFDFIIQTLGIYTNKELVQKACVILQNKFVELVSAIDNDILPINISETTMEHSYDIILENEDYTVGKVLEYLLYEQFYMKEKIFTFCGFKKLHPHNSDSVIRIAYIKQADKNTVRNNLRGVCIDAIEFYKKLHKMF</sequence>
<keyword evidence="1" id="KW-0240">DNA-directed RNA polymerase</keyword>
<keyword evidence="2" id="KW-0804">Transcription</keyword>
<dbReference type="SMART" id="SM00662">
    <property type="entry name" value="RPOLD"/>
    <property type="match status" value="1"/>
</dbReference>
<dbReference type="Gene3D" id="2.170.120.12">
    <property type="entry name" value="DNA-directed RNA polymerase, insert domain"/>
    <property type="match status" value="1"/>
</dbReference>